<accession>A7I7F7</accession>
<sequence length="208" mass="22670">MAEEIAVILGEDGTTGTPGEPGVLAVYAQEAGTWKRVREMPLAVDPAQGLKGLRAMAAGILSHLGNCRIVVTRSASGALYFELEKARCALWEIAGRPEEFLDQVWADEEKERAAARTPAAAGIPKPIEKTPGNFFISIKEVQGKRPDLSSKQVLQQFIQCGGFLNLEIVCSHVPPWIEIEAERRGYTLETEQLGKDSVKVRLTTNAGR</sequence>
<dbReference type="KEGG" id="mbn:Mboo_1150"/>
<dbReference type="RefSeq" id="WP_012106696.1">
    <property type="nucleotide sequence ID" value="NC_009712.1"/>
</dbReference>
<dbReference type="Proteomes" id="UP000002408">
    <property type="component" value="Chromosome"/>
</dbReference>
<dbReference type="GeneID" id="5409868"/>
<dbReference type="InterPro" id="IPR014287">
    <property type="entry name" value="Nase_Fe-Fe_AnfO"/>
</dbReference>
<organism evidence="1 2">
    <name type="scientific">Methanoregula boonei (strain DSM 21154 / JCM 14090 / 6A8)</name>
    <dbReference type="NCBI Taxonomy" id="456442"/>
    <lineage>
        <taxon>Archaea</taxon>
        <taxon>Methanobacteriati</taxon>
        <taxon>Methanobacteriota</taxon>
        <taxon>Stenosarchaea group</taxon>
        <taxon>Methanomicrobia</taxon>
        <taxon>Methanomicrobiales</taxon>
        <taxon>Methanoregulaceae</taxon>
        <taxon>Methanoregula</taxon>
    </lineage>
</organism>
<dbReference type="HOGENOM" id="CLU_097520_0_0_2"/>
<dbReference type="Pfam" id="PF09582">
    <property type="entry name" value="AnfO_nitrog"/>
    <property type="match status" value="1"/>
</dbReference>
<dbReference type="eggNOG" id="arCOG05249">
    <property type="taxonomic scope" value="Archaea"/>
</dbReference>
<keyword evidence="2" id="KW-1185">Reference proteome</keyword>
<name>A7I7F7_METB6</name>
<proteinExistence type="predicted"/>
<evidence type="ECO:0000313" key="2">
    <source>
        <dbReference type="Proteomes" id="UP000002408"/>
    </source>
</evidence>
<dbReference type="AlphaFoldDB" id="A7I7F7"/>
<evidence type="ECO:0008006" key="3">
    <source>
        <dbReference type="Google" id="ProtNLM"/>
    </source>
</evidence>
<dbReference type="STRING" id="456442.Mboo_1150"/>
<dbReference type="OrthoDB" id="109223at2157"/>
<protein>
    <recommendedName>
        <fullName evidence="3">Nitrogenase iron-iron accessory protein AnfO</fullName>
    </recommendedName>
</protein>
<evidence type="ECO:0000313" key="1">
    <source>
        <dbReference type="EMBL" id="ABS55668.1"/>
    </source>
</evidence>
<gene>
    <name evidence="1" type="ordered locus">Mboo_1150</name>
</gene>
<reference evidence="2" key="1">
    <citation type="journal article" date="2015" name="Microbiology">
        <title>Genome of Methanoregula boonei 6A8 reveals adaptations to oligotrophic peatland environments.</title>
        <authorList>
            <person name="Braeuer S."/>
            <person name="Cadillo-Quiroz H."/>
            <person name="Kyrpides N."/>
            <person name="Woyke T."/>
            <person name="Goodwin L."/>
            <person name="Detter C."/>
            <person name="Podell S."/>
            <person name="Yavitt J.B."/>
            <person name="Zinder S.H."/>
        </authorList>
    </citation>
    <scope>NUCLEOTIDE SEQUENCE [LARGE SCALE GENOMIC DNA]</scope>
    <source>
        <strain evidence="2">DSM 21154 / JCM 14090 / 6A8</strain>
    </source>
</reference>
<dbReference type="EMBL" id="CP000780">
    <property type="protein sequence ID" value="ABS55668.1"/>
    <property type="molecule type" value="Genomic_DNA"/>
</dbReference>